<evidence type="ECO:0000259" key="7">
    <source>
        <dbReference type="PROSITE" id="PS51012"/>
    </source>
</evidence>
<dbReference type="InterPro" id="IPR051784">
    <property type="entry name" value="Nod_factor_ABC_transporter"/>
</dbReference>
<evidence type="ECO:0000313" key="9">
    <source>
        <dbReference type="Proteomes" id="UP000530928"/>
    </source>
</evidence>
<feature type="transmembrane region" description="Helical" evidence="6">
    <location>
        <begin position="56"/>
        <end position="78"/>
    </location>
</feature>
<evidence type="ECO:0000256" key="5">
    <source>
        <dbReference type="ARBA" id="ARBA00023251"/>
    </source>
</evidence>
<proteinExistence type="inferred from homology"/>
<comment type="similarity">
    <text evidence="6">Belongs to the ABC-2 integral membrane protein family.</text>
</comment>
<feature type="transmembrane region" description="Helical" evidence="6">
    <location>
        <begin position="168"/>
        <end position="188"/>
    </location>
</feature>
<dbReference type="GO" id="GO:0046677">
    <property type="term" value="P:response to antibiotic"/>
    <property type="evidence" value="ECO:0007669"/>
    <property type="project" value="UniProtKB-KW"/>
</dbReference>
<evidence type="ECO:0000256" key="6">
    <source>
        <dbReference type="RuleBase" id="RU361157"/>
    </source>
</evidence>
<dbReference type="Proteomes" id="UP000530928">
    <property type="component" value="Unassembled WGS sequence"/>
</dbReference>
<feature type="transmembrane region" description="Helical" evidence="6">
    <location>
        <begin position="133"/>
        <end position="156"/>
    </location>
</feature>
<evidence type="ECO:0000256" key="1">
    <source>
        <dbReference type="ARBA" id="ARBA00004141"/>
    </source>
</evidence>
<dbReference type="GO" id="GO:0140359">
    <property type="term" value="F:ABC-type transporter activity"/>
    <property type="evidence" value="ECO:0007669"/>
    <property type="project" value="InterPro"/>
</dbReference>
<dbReference type="InterPro" id="IPR000412">
    <property type="entry name" value="ABC_2_transport"/>
</dbReference>
<accession>A0A7W0HRR6</accession>
<dbReference type="Pfam" id="PF01061">
    <property type="entry name" value="ABC2_membrane"/>
    <property type="match status" value="1"/>
</dbReference>
<keyword evidence="9" id="KW-1185">Reference proteome</keyword>
<dbReference type="PIRSF" id="PIRSF006648">
    <property type="entry name" value="DrrB"/>
    <property type="match status" value="1"/>
</dbReference>
<sequence length="249" mass="26985">MIRDTWLFFGYEMRALMRNPVWPLLGLMQPVLYLLLFAPLFAGQAFNGDMGKALDVFAPGMLVMTALFSSFTAGYGTIMELKSGVLERLAVSPASRPSILLGRMLRDTVMLLVQSAVFLVLGFVLGMRIGVVALLLMLLLMVATGLMAAGAAYGLALATKDENAMGSIMQFVMLPLMLLSGALLPMAYGPAWLEKVAWFTPFYHPTEAGRALFAGDFGDFNVLLGFVIMLGLAALTISWSVRGLRRLAG</sequence>
<keyword evidence="3 6" id="KW-1133">Transmembrane helix</keyword>
<gene>
    <name evidence="8" type="ORF">HNR30_004569</name>
</gene>
<comment type="caution">
    <text evidence="8">The sequence shown here is derived from an EMBL/GenBank/DDBJ whole genome shotgun (WGS) entry which is preliminary data.</text>
</comment>
<dbReference type="AlphaFoldDB" id="A0A7W0HRR6"/>
<dbReference type="PROSITE" id="PS51012">
    <property type="entry name" value="ABC_TM2"/>
    <property type="match status" value="1"/>
</dbReference>
<dbReference type="InterPro" id="IPR013525">
    <property type="entry name" value="ABC2_TM"/>
</dbReference>
<dbReference type="GO" id="GO:0043190">
    <property type="term" value="C:ATP-binding cassette (ABC) transporter complex"/>
    <property type="evidence" value="ECO:0007669"/>
    <property type="project" value="InterPro"/>
</dbReference>
<dbReference type="InterPro" id="IPR047817">
    <property type="entry name" value="ABC2_TM_bact-type"/>
</dbReference>
<dbReference type="PANTHER" id="PTHR43229">
    <property type="entry name" value="NODULATION PROTEIN J"/>
    <property type="match status" value="1"/>
</dbReference>
<feature type="domain" description="ABC transmembrane type-2" evidence="7">
    <location>
        <begin position="21"/>
        <end position="247"/>
    </location>
</feature>
<keyword evidence="5" id="KW-0046">Antibiotic resistance</keyword>
<evidence type="ECO:0000256" key="3">
    <source>
        <dbReference type="ARBA" id="ARBA00022989"/>
    </source>
</evidence>
<dbReference type="EMBL" id="JACDUR010000004">
    <property type="protein sequence ID" value="MBA2893215.1"/>
    <property type="molecule type" value="Genomic_DNA"/>
</dbReference>
<evidence type="ECO:0000256" key="2">
    <source>
        <dbReference type="ARBA" id="ARBA00022692"/>
    </source>
</evidence>
<dbReference type="PANTHER" id="PTHR43229:SF2">
    <property type="entry name" value="NODULATION PROTEIN J"/>
    <property type="match status" value="1"/>
</dbReference>
<reference evidence="8 9" key="1">
    <citation type="submission" date="2020-07" db="EMBL/GenBank/DDBJ databases">
        <title>Genomic Encyclopedia of Type Strains, Phase IV (KMG-IV): sequencing the most valuable type-strain genomes for metagenomic binning, comparative biology and taxonomic classification.</title>
        <authorList>
            <person name="Goeker M."/>
        </authorList>
    </citation>
    <scope>NUCLEOTIDE SEQUENCE [LARGE SCALE GENOMIC DNA]</scope>
    <source>
        <strain evidence="8 9">DSM 45533</strain>
    </source>
</reference>
<dbReference type="RefSeq" id="WP_181611940.1">
    <property type="nucleotide sequence ID" value="NZ_BAABAM010000003.1"/>
</dbReference>
<name>A0A7W0HRR6_9ACTN</name>
<evidence type="ECO:0000256" key="4">
    <source>
        <dbReference type="ARBA" id="ARBA00023136"/>
    </source>
</evidence>
<evidence type="ECO:0000313" key="8">
    <source>
        <dbReference type="EMBL" id="MBA2893215.1"/>
    </source>
</evidence>
<protein>
    <recommendedName>
        <fullName evidence="6">Transport permease protein</fullName>
    </recommendedName>
</protein>
<feature type="transmembrane region" description="Helical" evidence="6">
    <location>
        <begin position="222"/>
        <end position="241"/>
    </location>
</feature>
<comment type="subcellular location">
    <subcellularLocation>
        <location evidence="6">Cell membrane</location>
        <topology evidence="6">Multi-pass membrane protein</topology>
    </subcellularLocation>
    <subcellularLocation>
        <location evidence="1">Membrane</location>
        <topology evidence="1">Multi-pass membrane protein</topology>
    </subcellularLocation>
</comment>
<keyword evidence="2 6" id="KW-0812">Transmembrane</keyword>
<keyword evidence="6" id="KW-0813">Transport</keyword>
<feature type="transmembrane region" description="Helical" evidence="6">
    <location>
        <begin position="21"/>
        <end position="44"/>
    </location>
</feature>
<keyword evidence="4 6" id="KW-0472">Membrane</keyword>
<keyword evidence="6" id="KW-1003">Cell membrane</keyword>
<feature type="transmembrane region" description="Helical" evidence="6">
    <location>
        <begin position="109"/>
        <end position="127"/>
    </location>
</feature>
<organism evidence="8 9">
    <name type="scientific">Nonomuraea soli</name>
    <dbReference type="NCBI Taxonomy" id="1032476"/>
    <lineage>
        <taxon>Bacteria</taxon>
        <taxon>Bacillati</taxon>
        <taxon>Actinomycetota</taxon>
        <taxon>Actinomycetes</taxon>
        <taxon>Streptosporangiales</taxon>
        <taxon>Streptosporangiaceae</taxon>
        <taxon>Nonomuraea</taxon>
    </lineage>
</organism>